<gene>
    <name evidence="1" type="ORF">BTI247_54610</name>
</gene>
<proteinExistence type="predicted"/>
<dbReference type="RefSeq" id="WP_069356462.1">
    <property type="nucleotide sequence ID" value="NZ_CP015250.1"/>
</dbReference>
<reference evidence="1 2" key="1">
    <citation type="submission" date="2016-02" db="EMBL/GenBank/DDBJ databases">
        <title>Comparative analysis of three nematocidal Bacillus thuringiensis strains.</title>
        <authorList>
            <person name="Hollensteiner J."/>
            <person name="Kloesener M."/>
            <person name="Bunk B."/>
            <person name="Sproeer C."/>
            <person name="Rosenstiel P."/>
            <person name="Schulte-Iserlohe R."/>
            <person name="Schulenburg H."/>
            <person name="Liesegang H."/>
        </authorList>
    </citation>
    <scope>NUCLEOTIDE SEQUENCE [LARGE SCALE GENOMIC DNA]</scope>
    <source>
        <strain evidence="1 2">Bt18247</strain>
    </source>
</reference>
<evidence type="ECO:0000313" key="2">
    <source>
        <dbReference type="Proteomes" id="UP000192743"/>
    </source>
</evidence>
<name>A0A9W3SXZ5_BACTU</name>
<protein>
    <submittedName>
        <fullName evidence="1">Uncharacterized protein</fullName>
    </submittedName>
</protein>
<dbReference type="AlphaFoldDB" id="A0A9W3SXZ5"/>
<evidence type="ECO:0000313" key="1">
    <source>
        <dbReference type="EMBL" id="AOM13797.1"/>
    </source>
</evidence>
<organism evidence="1 2">
    <name type="scientific">Bacillus thuringiensis Bt18247</name>
    <dbReference type="NCBI Taxonomy" id="1423143"/>
    <lineage>
        <taxon>Bacteria</taxon>
        <taxon>Bacillati</taxon>
        <taxon>Bacillota</taxon>
        <taxon>Bacilli</taxon>
        <taxon>Bacillales</taxon>
        <taxon>Bacillaceae</taxon>
        <taxon>Bacillus</taxon>
        <taxon>Bacillus cereus group</taxon>
    </lineage>
</organism>
<sequence length="66" mass="7900">MKKYQIVYSVFSPSGQQYKEKFIEIYAPTVEHAKHGMETELKRRMGDLYQWQIDVQQIEGEQLSLF</sequence>
<accession>A0A9W3SXZ5</accession>
<dbReference type="Proteomes" id="UP000192743">
    <property type="component" value="Chromosome"/>
</dbReference>
<dbReference type="EMBL" id="CP015250">
    <property type="protein sequence ID" value="AOM13797.1"/>
    <property type="molecule type" value="Genomic_DNA"/>
</dbReference>